<accession>A0A1S7Q5B9</accession>
<proteinExistence type="predicted"/>
<dbReference type="RefSeq" id="WP_080865991.1">
    <property type="nucleotide sequence ID" value="NZ_LT009730.1"/>
</dbReference>
<name>A0A1S7Q5B9_AGRTU</name>
<protein>
    <submittedName>
        <fullName evidence="1">Uncharacterized protein</fullName>
    </submittedName>
</protein>
<organism evidence="1 2">
    <name type="scientific">Agrobacterium tumefaciens str. Kerr 14</name>
    <dbReference type="NCBI Taxonomy" id="1183424"/>
    <lineage>
        <taxon>Bacteria</taxon>
        <taxon>Pseudomonadati</taxon>
        <taxon>Pseudomonadota</taxon>
        <taxon>Alphaproteobacteria</taxon>
        <taxon>Hyphomicrobiales</taxon>
        <taxon>Rhizobiaceae</taxon>
        <taxon>Rhizobium/Agrobacterium group</taxon>
        <taxon>Agrobacterium</taxon>
        <taxon>Agrobacterium tumefaciens complex</taxon>
    </lineage>
</organism>
<evidence type="ECO:0000313" key="2">
    <source>
        <dbReference type="Proteomes" id="UP000191897"/>
    </source>
</evidence>
<sequence>MTTIAATISSYHPTPLRSLEPARGKETHSTTEALLELTRAAHRTISSVETAATAIAPAAASASFGLATALWNLDSGTSTTTPALDMAASAQPEAASGIENDVLKALAQALGVDDAA</sequence>
<dbReference type="Proteomes" id="UP000191897">
    <property type="component" value="Unassembled WGS sequence"/>
</dbReference>
<gene>
    <name evidence="1" type="ORF">AGR4C_Cc50479</name>
</gene>
<evidence type="ECO:0000313" key="1">
    <source>
        <dbReference type="EMBL" id="CUX31644.1"/>
    </source>
</evidence>
<dbReference type="GeneID" id="97363632"/>
<dbReference type="AlphaFoldDB" id="A0A1S7Q5B9"/>
<dbReference type="EMBL" id="FBWC01000014">
    <property type="protein sequence ID" value="CUX31644.1"/>
    <property type="molecule type" value="Genomic_DNA"/>
</dbReference>
<reference evidence="1 2" key="1">
    <citation type="submission" date="2016-01" db="EMBL/GenBank/DDBJ databases">
        <authorList>
            <person name="Oliw E.H."/>
        </authorList>
    </citation>
    <scope>NUCLEOTIDE SEQUENCE [LARGE SCALE GENOMIC DNA]</scope>
    <source>
        <strain evidence="1 2">Kerr 14</strain>
    </source>
</reference>